<dbReference type="AlphaFoldDB" id="A0A1S8WY37"/>
<reference evidence="3 4" key="1">
    <citation type="submission" date="2015-03" db="EMBL/GenBank/DDBJ databases">
        <title>Draft genome of the nematode, Opisthorchis viverrini.</title>
        <authorList>
            <person name="Mitreva M."/>
        </authorList>
    </citation>
    <scope>NUCLEOTIDE SEQUENCE [LARGE SCALE GENOMIC DNA]</scope>
    <source>
        <strain evidence="3">Khon Kaen</strain>
    </source>
</reference>
<dbReference type="PANTHER" id="PTHR11552:SF188">
    <property type="entry name" value="NEITHER INACTIVATION NOR AFTERPOTENTIAL PROTEIN G"/>
    <property type="match status" value="1"/>
</dbReference>
<sequence>ISYLLRNSIVTYSTEQSPAITYYFIFAPVFVQNYARWSSYANCLEPLLQHEDAQVTILPETLVEKVLFDPHKPGFVKGVVVAHKSASFPIWLSNASEANPIHPLPEVILSAGTFESPAILLRSGIGMDLKPQTTDYITVAHCLF</sequence>
<dbReference type="PROSITE" id="PS00624">
    <property type="entry name" value="GMC_OXRED_2"/>
    <property type="match status" value="1"/>
</dbReference>
<comment type="similarity">
    <text evidence="1">Belongs to the GMC oxidoreductase family.</text>
</comment>
<evidence type="ECO:0000259" key="2">
    <source>
        <dbReference type="PROSITE" id="PS00624"/>
    </source>
</evidence>
<dbReference type="InterPro" id="IPR012132">
    <property type="entry name" value="GMC_OxRdtase"/>
</dbReference>
<feature type="domain" description="Glucose-methanol-choline oxidoreductase N-terminal" evidence="2">
    <location>
        <begin position="112"/>
        <end position="126"/>
    </location>
</feature>
<accession>A0A1S8WY37</accession>
<name>A0A1S8WY37_OPIVI</name>
<dbReference type="Proteomes" id="UP000243686">
    <property type="component" value="Unassembled WGS sequence"/>
</dbReference>
<dbReference type="EMBL" id="KV893366">
    <property type="protein sequence ID" value="OON19368.1"/>
    <property type="molecule type" value="Genomic_DNA"/>
</dbReference>
<evidence type="ECO:0000256" key="1">
    <source>
        <dbReference type="ARBA" id="ARBA00010790"/>
    </source>
</evidence>
<feature type="non-terminal residue" evidence="3">
    <location>
        <position position="1"/>
    </location>
</feature>
<dbReference type="SUPFAM" id="SSF51905">
    <property type="entry name" value="FAD/NAD(P)-binding domain"/>
    <property type="match status" value="1"/>
</dbReference>
<gene>
    <name evidence="3" type="ORF">X801_04767</name>
</gene>
<dbReference type="Gene3D" id="3.50.50.60">
    <property type="entry name" value="FAD/NAD(P)-binding domain"/>
    <property type="match status" value="1"/>
</dbReference>
<dbReference type="GO" id="GO:0050660">
    <property type="term" value="F:flavin adenine dinucleotide binding"/>
    <property type="evidence" value="ECO:0007669"/>
    <property type="project" value="InterPro"/>
</dbReference>
<dbReference type="InterPro" id="IPR036188">
    <property type="entry name" value="FAD/NAD-bd_sf"/>
</dbReference>
<evidence type="ECO:0000313" key="4">
    <source>
        <dbReference type="Proteomes" id="UP000243686"/>
    </source>
</evidence>
<dbReference type="PANTHER" id="PTHR11552">
    <property type="entry name" value="GLUCOSE-METHANOL-CHOLINE GMC OXIDOREDUCTASE"/>
    <property type="match status" value="1"/>
</dbReference>
<organism evidence="3 4">
    <name type="scientific">Opisthorchis viverrini</name>
    <name type="common">Southeast Asian liver fluke</name>
    <dbReference type="NCBI Taxonomy" id="6198"/>
    <lineage>
        <taxon>Eukaryota</taxon>
        <taxon>Metazoa</taxon>
        <taxon>Spiralia</taxon>
        <taxon>Lophotrochozoa</taxon>
        <taxon>Platyhelminthes</taxon>
        <taxon>Trematoda</taxon>
        <taxon>Digenea</taxon>
        <taxon>Opisthorchiida</taxon>
        <taxon>Opisthorchiata</taxon>
        <taxon>Opisthorchiidae</taxon>
        <taxon>Opisthorchis</taxon>
    </lineage>
</organism>
<proteinExistence type="inferred from homology"/>
<dbReference type="Pfam" id="PF00732">
    <property type="entry name" value="GMC_oxred_N"/>
    <property type="match status" value="1"/>
</dbReference>
<keyword evidence="4" id="KW-1185">Reference proteome</keyword>
<protein>
    <recommendedName>
        <fullName evidence="2">Glucose-methanol-choline oxidoreductase N-terminal domain-containing protein</fullName>
    </recommendedName>
</protein>
<dbReference type="GO" id="GO:0016614">
    <property type="term" value="F:oxidoreductase activity, acting on CH-OH group of donors"/>
    <property type="evidence" value="ECO:0007669"/>
    <property type="project" value="InterPro"/>
</dbReference>
<dbReference type="InterPro" id="IPR000172">
    <property type="entry name" value="GMC_OxRdtase_N"/>
</dbReference>
<evidence type="ECO:0000313" key="3">
    <source>
        <dbReference type="EMBL" id="OON19368.1"/>
    </source>
</evidence>